<dbReference type="InterPro" id="IPR001792">
    <property type="entry name" value="Acylphosphatase-like_dom"/>
</dbReference>
<keyword evidence="9" id="KW-1185">Reference proteome</keyword>
<evidence type="ECO:0000256" key="5">
    <source>
        <dbReference type="PROSITE-ProRule" id="PRU00520"/>
    </source>
</evidence>
<proteinExistence type="inferred from homology"/>
<dbReference type="InterPro" id="IPR036046">
    <property type="entry name" value="Acylphosphatase-like_dom_sf"/>
</dbReference>
<comment type="catalytic activity">
    <reaction evidence="4 5">
        <text>an acyl phosphate + H2O = a carboxylate + phosphate + H(+)</text>
        <dbReference type="Rhea" id="RHEA:14965"/>
        <dbReference type="ChEBI" id="CHEBI:15377"/>
        <dbReference type="ChEBI" id="CHEBI:15378"/>
        <dbReference type="ChEBI" id="CHEBI:29067"/>
        <dbReference type="ChEBI" id="CHEBI:43474"/>
        <dbReference type="ChEBI" id="CHEBI:59918"/>
        <dbReference type="EC" id="3.6.1.7"/>
    </reaction>
</comment>
<dbReference type="Proteomes" id="UP000308149">
    <property type="component" value="Chromosome"/>
</dbReference>
<evidence type="ECO:0000256" key="3">
    <source>
        <dbReference type="ARBA" id="ARBA00015991"/>
    </source>
</evidence>
<dbReference type="PROSITE" id="PS51160">
    <property type="entry name" value="ACYLPHOSPHATASE_3"/>
    <property type="match status" value="1"/>
</dbReference>
<sequence>MAVARFIVRGKVQGVWFRAGTRDEATKLGVRGYACNLANGDVEVLAAGDADAIARLQEWLRQGPPQARVEEVLRLPAQPGMAVPVAGFAIR</sequence>
<evidence type="ECO:0000259" key="7">
    <source>
        <dbReference type="PROSITE" id="PS51160"/>
    </source>
</evidence>
<dbReference type="EC" id="3.6.1.7" evidence="2 5"/>
<evidence type="ECO:0000313" key="9">
    <source>
        <dbReference type="Proteomes" id="UP000308149"/>
    </source>
</evidence>
<keyword evidence="5 8" id="KW-0378">Hydrolase</keyword>
<name>A0A5B7ZQ91_9GAMM</name>
<gene>
    <name evidence="8" type="ORF">FHQ07_05025</name>
</gene>
<dbReference type="PANTHER" id="PTHR47268">
    <property type="entry name" value="ACYLPHOSPHATASE"/>
    <property type="match status" value="1"/>
</dbReference>
<dbReference type="Pfam" id="PF00708">
    <property type="entry name" value="Acylphosphatase"/>
    <property type="match status" value="1"/>
</dbReference>
<evidence type="ECO:0000256" key="2">
    <source>
        <dbReference type="ARBA" id="ARBA00012150"/>
    </source>
</evidence>
<dbReference type="EMBL" id="CP040871">
    <property type="protein sequence ID" value="QDA56723.1"/>
    <property type="molecule type" value="Genomic_DNA"/>
</dbReference>
<feature type="active site" evidence="5">
    <location>
        <position position="36"/>
    </location>
</feature>
<dbReference type="AlphaFoldDB" id="A0A5B7ZQ91"/>
<evidence type="ECO:0000256" key="6">
    <source>
        <dbReference type="RuleBase" id="RU004168"/>
    </source>
</evidence>
<evidence type="ECO:0000313" key="8">
    <source>
        <dbReference type="EMBL" id="QDA56723.1"/>
    </source>
</evidence>
<dbReference type="InterPro" id="IPR020456">
    <property type="entry name" value="Acylphosphatase"/>
</dbReference>
<dbReference type="PANTHER" id="PTHR47268:SF4">
    <property type="entry name" value="ACYLPHOSPHATASE"/>
    <property type="match status" value="1"/>
</dbReference>
<reference evidence="8 9" key="1">
    <citation type="submission" date="2019-06" db="EMBL/GenBank/DDBJ databases">
        <title>Thermomonas aquatica sp. nov., isolated from an industrial wastewater treatment plant.</title>
        <authorList>
            <person name="Jeon J.H."/>
            <person name="Park D.-S."/>
        </authorList>
    </citation>
    <scope>NUCLEOTIDE SEQUENCE [LARGE SCALE GENOMIC DNA]</scope>
    <source>
        <strain evidence="8 9">SY21</strain>
    </source>
</reference>
<dbReference type="SUPFAM" id="SSF54975">
    <property type="entry name" value="Acylphosphatase/BLUF domain-like"/>
    <property type="match status" value="1"/>
</dbReference>
<evidence type="ECO:0000256" key="4">
    <source>
        <dbReference type="ARBA" id="ARBA00047645"/>
    </source>
</evidence>
<accession>A0A5B7ZQ91</accession>
<comment type="similarity">
    <text evidence="1 6">Belongs to the acylphosphatase family.</text>
</comment>
<dbReference type="KEGG" id="thes:FHQ07_05025"/>
<feature type="active site" evidence="5">
    <location>
        <position position="18"/>
    </location>
</feature>
<evidence type="ECO:0000256" key="1">
    <source>
        <dbReference type="ARBA" id="ARBA00005614"/>
    </source>
</evidence>
<protein>
    <recommendedName>
        <fullName evidence="3 5">acylphosphatase</fullName>
        <ecNumber evidence="2 5">3.6.1.7</ecNumber>
    </recommendedName>
</protein>
<dbReference type="InterPro" id="IPR017968">
    <property type="entry name" value="Acylphosphatase_CS"/>
</dbReference>
<organism evidence="8 9">
    <name type="scientific">Thermomonas aquatica</name>
    <dbReference type="NCBI Taxonomy" id="2202149"/>
    <lineage>
        <taxon>Bacteria</taxon>
        <taxon>Pseudomonadati</taxon>
        <taxon>Pseudomonadota</taxon>
        <taxon>Gammaproteobacteria</taxon>
        <taxon>Lysobacterales</taxon>
        <taxon>Lysobacteraceae</taxon>
        <taxon>Thermomonas</taxon>
    </lineage>
</organism>
<dbReference type="OrthoDB" id="5295388at2"/>
<dbReference type="Gene3D" id="3.30.70.100">
    <property type="match status" value="1"/>
</dbReference>
<dbReference type="PROSITE" id="PS00150">
    <property type="entry name" value="ACYLPHOSPHATASE_1"/>
    <property type="match status" value="1"/>
</dbReference>
<dbReference type="RefSeq" id="WP_139715775.1">
    <property type="nucleotide sequence ID" value="NZ_CP040871.1"/>
</dbReference>
<dbReference type="GO" id="GO:0003998">
    <property type="term" value="F:acylphosphatase activity"/>
    <property type="evidence" value="ECO:0007669"/>
    <property type="project" value="UniProtKB-EC"/>
</dbReference>
<dbReference type="NCBIfam" id="NF011000">
    <property type="entry name" value="PRK14426.1"/>
    <property type="match status" value="1"/>
</dbReference>
<feature type="domain" description="Acylphosphatase-like" evidence="7">
    <location>
        <begin position="3"/>
        <end position="91"/>
    </location>
</feature>